<dbReference type="Proteomes" id="UP000738402">
    <property type="component" value="Unassembled WGS sequence"/>
</dbReference>
<keyword evidence="2" id="KW-0862">Zinc</keyword>
<dbReference type="PROSITE" id="PS00463">
    <property type="entry name" value="ZN2_CY6_FUNGAL_1"/>
    <property type="match status" value="1"/>
</dbReference>
<evidence type="ECO:0000313" key="10">
    <source>
        <dbReference type="Proteomes" id="UP000738402"/>
    </source>
</evidence>
<evidence type="ECO:0000256" key="6">
    <source>
        <dbReference type="ARBA" id="ARBA00023242"/>
    </source>
</evidence>
<accession>A0AAN6D4B9</accession>
<dbReference type="Pfam" id="PF00172">
    <property type="entry name" value="Zn_clus"/>
    <property type="match status" value="1"/>
</dbReference>
<keyword evidence="4" id="KW-0238">DNA-binding</keyword>
<sequence>MDQRKGGAACDICHRRKIKCDIGITGTPCSKCKELKVESQCVLHKRRKKADGMTYFVTQDKFLNVIKFSPKKFMRSAAQTESRAVNMVFYPAVNELASKFYKNVVGYETELDDLDLQYMTQLGCFNLPDQVTCWKLFDYYFKRLNKCTLILDYGRFIRDYQNLDELPSLVLVQALLCIGSIFAKAELATEHERSTYEKYTAVFYKRTKALVDASVEQDPIALVQTYLVLSHISEMTKYAMGTSGRTWLRMAHQVAQDNRFYQEQPRLPQYKRNMYRRLWWIIYARDRMFVFWHSGACLVSKAETAISKDSHELFALDEFEKESQDYFRSLINIGELIDITSSNDNSADGFLLWRDVEQCDTLVTKWFESLPARLVFKLDDPESQTCHSVLITMYYYLLLLTIHRVNLLREYKKLAAQNRDKESLQNVSSWGLTFHCAFMISQISSQWLKSNNYAPCPNIYMQCIFSSSFTMMCQLLNKDATIAKMADDCIQMNLLSMKEYGKQYLQGQMAHYVVSQVYHDKRKRLKLLRSSFEVGDATDTFLDRLNDEISARIEHKLEARSFEGADDQLEKDRRELKNFLPFQMYQKNYAPFIPRKRAKYSTANDTQPVADPATNSLQHFPETQPSTGSESVSDCSQDSISEWLAHISNPTEMANVRDSDFLKHFTFSADPTAETSSPFDLDGMLKMQDFGDLMHVPVPNLVDGNYTGGAATVPDFDQLLRSL</sequence>
<dbReference type="EMBL" id="JAHLUH010000012">
    <property type="protein sequence ID" value="KAG7725599.1"/>
    <property type="molecule type" value="Genomic_DNA"/>
</dbReference>
<evidence type="ECO:0000313" key="9">
    <source>
        <dbReference type="EMBL" id="KAG7725599.1"/>
    </source>
</evidence>
<dbReference type="PANTHER" id="PTHR47171">
    <property type="entry name" value="FARA-RELATED"/>
    <property type="match status" value="1"/>
</dbReference>
<keyword evidence="6" id="KW-0539">Nucleus</keyword>
<dbReference type="GO" id="GO:0006351">
    <property type="term" value="P:DNA-templated transcription"/>
    <property type="evidence" value="ECO:0007669"/>
    <property type="project" value="InterPro"/>
</dbReference>
<feature type="compositionally biased region" description="Polar residues" evidence="7">
    <location>
        <begin position="601"/>
        <end position="635"/>
    </location>
</feature>
<evidence type="ECO:0000259" key="8">
    <source>
        <dbReference type="PROSITE" id="PS50048"/>
    </source>
</evidence>
<dbReference type="GO" id="GO:0008270">
    <property type="term" value="F:zinc ion binding"/>
    <property type="evidence" value="ECO:0007669"/>
    <property type="project" value="InterPro"/>
</dbReference>
<dbReference type="InterPro" id="IPR007219">
    <property type="entry name" value="XnlR_reg_dom"/>
</dbReference>
<dbReference type="PROSITE" id="PS50048">
    <property type="entry name" value="ZN2_CY6_FUNGAL_2"/>
    <property type="match status" value="1"/>
</dbReference>
<dbReference type="Gene3D" id="4.10.240.10">
    <property type="entry name" value="Zn(2)-C6 fungal-type DNA-binding domain"/>
    <property type="match status" value="1"/>
</dbReference>
<proteinExistence type="predicted"/>
<dbReference type="PANTHER" id="PTHR47171:SF3">
    <property type="entry name" value="FARA-RELATED"/>
    <property type="match status" value="1"/>
</dbReference>
<dbReference type="InterPro" id="IPR001138">
    <property type="entry name" value="Zn2Cys6_DnaBD"/>
</dbReference>
<dbReference type="InterPro" id="IPR052073">
    <property type="entry name" value="Amide_Lactam_Regulators"/>
</dbReference>
<evidence type="ECO:0000256" key="4">
    <source>
        <dbReference type="ARBA" id="ARBA00023125"/>
    </source>
</evidence>
<feature type="region of interest" description="Disordered" evidence="7">
    <location>
        <begin position="600"/>
        <end position="635"/>
    </location>
</feature>
<evidence type="ECO:0000256" key="2">
    <source>
        <dbReference type="ARBA" id="ARBA00022833"/>
    </source>
</evidence>
<protein>
    <recommendedName>
        <fullName evidence="8">Zn(2)-C6 fungal-type domain-containing protein</fullName>
    </recommendedName>
</protein>
<evidence type="ECO:0000256" key="5">
    <source>
        <dbReference type="ARBA" id="ARBA00023163"/>
    </source>
</evidence>
<dbReference type="GO" id="GO:0000981">
    <property type="term" value="F:DNA-binding transcription factor activity, RNA polymerase II-specific"/>
    <property type="evidence" value="ECO:0007669"/>
    <property type="project" value="InterPro"/>
</dbReference>
<dbReference type="GO" id="GO:0003677">
    <property type="term" value="F:DNA binding"/>
    <property type="evidence" value="ECO:0007669"/>
    <property type="project" value="UniProtKB-KW"/>
</dbReference>
<comment type="caution">
    <text evidence="9">The sequence shown here is derived from an EMBL/GenBank/DDBJ whole genome shotgun (WGS) entry which is preliminary data.</text>
</comment>
<dbReference type="SUPFAM" id="SSF57701">
    <property type="entry name" value="Zn2/Cys6 DNA-binding domain"/>
    <property type="match status" value="1"/>
</dbReference>
<keyword evidence="3" id="KW-0805">Transcription regulation</keyword>
<evidence type="ECO:0000256" key="1">
    <source>
        <dbReference type="ARBA" id="ARBA00022723"/>
    </source>
</evidence>
<evidence type="ECO:0000256" key="3">
    <source>
        <dbReference type="ARBA" id="ARBA00023015"/>
    </source>
</evidence>
<dbReference type="CDD" id="cd12148">
    <property type="entry name" value="fungal_TF_MHR"/>
    <property type="match status" value="1"/>
</dbReference>
<organism evidence="9 10">
    <name type="scientific">Ogataea haglerorum</name>
    <dbReference type="NCBI Taxonomy" id="1937702"/>
    <lineage>
        <taxon>Eukaryota</taxon>
        <taxon>Fungi</taxon>
        <taxon>Dikarya</taxon>
        <taxon>Ascomycota</taxon>
        <taxon>Saccharomycotina</taxon>
        <taxon>Pichiomycetes</taxon>
        <taxon>Pichiales</taxon>
        <taxon>Pichiaceae</taxon>
        <taxon>Ogataea</taxon>
    </lineage>
</organism>
<dbReference type="AlphaFoldDB" id="A0AAN6D4B9"/>
<dbReference type="Pfam" id="PF04082">
    <property type="entry name" value="Fungal_trans"/>
    <property type="match status" value="1"/>
</dbReference>
<evidence type="ECO:0000256" key="7">
    <source>
        <dbReference type="SAM" id="MobiDB-lite"/>
    </source>
</evidence>
<dbReference type="InterPro" id="IPR036864">
    <property type="entry name" value="Zn2-C6_fun-type_DNA-bd_sf"/>
</dbReference>
<reference evidence="9" key="1">
    <citation type="journal article" date="2021" name="G3 (Bethesda)">
        <title>Genomic diversity, chromosomal rearrangements, and interspecies hybridization in the ogataea polymorpha species complex.</title>
        <authorList>
            <person name="Hanson S.J."/>
            <person name="Cinneide E.O."/>
            <person name="Salzberg L.I."/>
            <person name="Wolfe K.H."/>
            <person name="McGowan J."/>
            <person name="Fitzpatrick D.A."/>
            <person name="Matlin K."/>
        </authorList>
    </citation>
    <scope>NUCLEOTIDE SEQUENCE</scope>
    <source>
        <strain evidence="9">83-405-1</strain>
    </source>
</reference>
<keyword evidence="1" id="KW-0479">Metal-binding</keyword>
<name>A0AAN6D4B9_9ASCO</name>
<dbReference type="CDD" id="cd00067">
    <property type="entry name" value="GAL4"/>
    <property type="match status" value="1"/>
</dbReference>
<dbReference type="SMART" id="SM00066">
    <property type="entry name" value="GAL4"/>
    <property type="match status" value="1"/>
</dbReference>
<feature type="domain" description="Zn(2)-C6 fungal-type" evidence="8">
    <location>
        <begin position="9"/>
        <end position="43"/>
    </location>
</feature>
<gene>
    <name evidence="9" type="ORF">KL933_004165</name>
</gene>
<keyword evidence="5" id="KW-0804">Transcription</keyword>